<keyword evidence="2" id="KW-1185">Reference proteome</keyword>
<proteinExistence type="predicted"/>
<organism evidence="1 2">
    <name type="scientific">Sphingomonas naasensis</name>
    <dbReference type="NCBI Taxonomy" id="1344951"/>
    <lineage>
        <taxon>Bacteria</taxon>
        <taxon>Pseudomonadati</taxon>
        <taxon>Pseudomonadota</taxon>
        <taxon>Alphaproteobacteria</taxon>
        <taxon>Sphingomonadales</taxon>
        <taxon>Sphingomonadaceae</taxon>
        <taxon>Sphingomonas</taxon>
    </lineage>
</organism>
<evidence type="ECO:0000313" key="2">
    <source>
        <dbReference type="Proteomes" id="UP000309848"/>
    </source>
</evidence>
<dbReference type="EMBL" id="SRXU01000013">
    <property type="protein sequence ID" value="TGX37253.1"/>
    <property type="molecule type" value="Genomic_DNA"/>
</dbReference>
<evidence type="ECO:0000313" key="1">
    <source>
        <dbReference type="EMBL" id="TGX37253.1"/>
    </source>
</evidence>
<dbReference type="Proteomes" id="UP000309848">
    <property type="component" value="Unassembled WGS sequence"/>
</dbReference>
<name>A0A4S1W4Q1_9SPHN</name>
<dbReference type="OrthoDB" id="8686772at2"/>
<sequence>MPNDARSLTEGETRMCASVFGDAIDYARARVANSKWIFFQPSNTTMAPRGTIHFHPKSGIYHEDFSQAPLGVQGLFVHEMTHIWQHQKGIFLPIKRHPFCRYDYALKPGQAFEKYGLEQQAEIVRHAFLLRHRAIIAAAPALAQYETLLPFRPT</sequence>
<dbReference type="AlphaFoldDB" id="A0A4S1W4Q1"/>
<protein>
    <submittedName>
        <fullName evidence="1">Vgr related protein</fullName>
    </submittedName>
</protein>
<comment type="caution">
    <text evidence="1">The sequence shown here is derived from an EMBL/GenBank/DDBJ whole genome shotgun (WGS) entry which is preliminary data.</text>
</comment>
<accession>A0A4S1W4Q1</accession>
<gene>
    <name evidence="1" type="ORF">E5A74_20110</name>
</gene>
<reference evidence="1 2" key="1">
    <citation type="submission" date="2019-04" db="EMBL/GenBank/DDBJ databases">
        <title>Sphingomonas psychrotolerans sp. nov., isolated from soil in the Tianshan Mountains, Xinjiang, China.</title>
        <authorList>
            <person name="Luo Y."/>
            <person name="Sheng H."/>
        </authorList>
    </citation>
    <scope>NUCLEOTIDE SEQUENCE [LARGE SCALE GENOMIC DNA]</scope>
    <source>
        <strain evidence="1 2">KIS18-15</strain>
    </source>
</reference>